<accession>M8BPN7</accession>
<evidence type="ECO:0000313" key="1">
    <source>
        <dbReference type="EnsemblPlants" id="EMT23929"/>
    </source>
</evidence>
<proteinExistence type="predicted"/>
<dbReference type="AlphaFoldDB" id="M8BPN7"/>
<sequence>MVMMMLTGSGDRQQPRYDEIDTFIPWRPEDVPLHLGLVRLVFSLVPFFVFVIGRCLLALLRCCDRSLSVSGAVGRSRFLVSYSSLGSVLVPVAAAVGSVIVFF</sequence>
<dbReference type="EnsemblPlants" id="EMT23929">
    <property type="protein sequence ID" value="EMT23929"/>
    <property type="gene ID" value="F775_08788"/>
</dbReference>
<protein>
    <submittedName>
        <fullName evidence="1">Uncharacterized protein</fullName>
    </submittedName>
</protein>
<name>M8BPN7_AEGTA</name>
<reference evidence="1" key="1">
    <citation type="submission" date="2015-06" db="UniProtKB">
        <authorList>
            <consortium name="EnsemblPlants"/>
        </authorList>
    </citation>
    <scope>IDENTIFICATION</scope>
</reference>
<organism evidence="1">
    <name type="scientific">Aegilops tauschii</name>
    <name type="common">Tausch's goatgrass</name>
    <name type="synonym">Aegilops squarrosa</name>
    <dbReference type="NCBI Taxonomy" id="37682"/>
    <lineage>
        <taxon>Eukaryota</taxon>
        <taxon>Viridiplantae</taxon>
        <taxon>Streptophyta</taxon>
        <taxon>Embryophyta</taxon>
        <taxon>Tracheophyta</taxon>
        <taxon>Spermatophyta</taxon>
        <taxon>Magnoliopsida</taxon>
        <taxon>Liliopsida</taxon>
        <taxon>Poales</taxon>
        <taxon>Poaceae</taxon>
        <taxon>BOP clade</taxon>
        <taxon>Pooideae</taxon>
        <taxon>Triticodae</taxon>
        <taxon>Triticeae</taxon>
        <taxon>Triticinae</taxon>
        <taxon>Aegilops</taxon>
    </lineage>
</organism>